<evidence type="ECO:0000256" key="2">
    <source>
        <dbReference type="ARBA" id="ARBA00008959"/>
    </source>
</evidence>
<dbReference type="Gene3D" id="1.10.3710.10">
    <property type="entry name" value="DNA polymerase III clamp loader subunits, C-terminal domain"/>
    <property type="match status" value="1"/>
</dbReference>
<dbReference type="InterPro" id="IPR008921">
    <property type="entry name" value="DNA_pol3_clamp-load_cplx_C"/>
</dbReference>
<name>A0A840I9V7_9ACTN</name>
<organism evidence="8 9">
    <name type="scientific">Conexibacter arvalis</name>
    <dbReference type="NCBI Taxonomy" id="912552"/>
    <lineage>
        <taxon>Bacteria</taxon>
        <taxon>Bacillati</taxon>
        <taxon>Actinomycetota</taxon>
        <taxon>Thermoleophilia</taxon>
        <taxon>Solirubrobacterales</taxon>
        <taxon>Conexibacteraceae</taxon>
        <taxon>Conexibacter</taxon>
    </lineage>
</organism>
<dbReference type="InterPro" id="IPR032423">
    <property type="entry name" value="AAA_assoc_2"/>
</dbReference>
<evidence type="ECO:0000256" key="1">
    <source>
        <dbReference type="ARBA" id="ARBA00002393"/>
    </source>
</evidence>
<accession>A0A840I9V7</accession>
<keyword evidence="4" id="KW-0547">Nucleotide-binding</keyword>
<feature type="region of interest" description="Disordered" evidence="6">
    <location>
        <begin position="1"/>
        <end position="20"/>
    </location>
</feature>
<dbReference type="Gene3D" id="1.10.8.60">
    <property type="match status" value="1"/>
</dbReference>
<dbReference type="RefSeq" id="WP_183339041.1">
    <property type="nucleotide sequence ID" value="NZ_JACHNU010000001.1"/>
</dbReference>
<comment type="similarity">
    <text evidence="2">Belongs to the AAA ATPase family. RarA/MGS1/WRNIP1 subfamily.</text>
</comment>
<keyword evidence="5" id="KW-0067">ATP-binding</keyword>
<dbReference type="SUPFAM" id="SSF52540">
    <property type="entry name" value="P-loop containing nucleoside triphosphate hydrolases"/>
    <property type="match status" value="1"/>
</dbReference>
<dbReference type="GO" id="GO:0005524">
    <property type="term" value="F:ATP binding"/>
    <property type="evidence" value="ECO:0007669"/>
    <property type="project" value="UniProtKB-KW"/>
</dbReference>
<dbReference type="Pfam" id="PF12002">
    <property type="entry name" value="MgsA_C"/>
    <property type="match status" value="1"/>
</dbReference>
<feature type="region of interest" description="Disordered" evidence="6">
    <location>
        <begin position="360"/>
        <end position="427"/>
    </location>
</feature>
<evidence type="ECO:0000313" key="8">
    <source>
        <dbReference type="EMBL" id="MBB4661135.1"/>
    </source>
</evidence>
<feature type="compositionally biased region" description="Basic and acidic residues" evidence="6">
    <location>
        <begin position="375"/>
        <end position="385"/>
    </location>
</feature>
<dbReference type="Pfam" id="PF16193">
    <property type="entry name" value="AAA_assoc_2"/>
    <property type="match status" value="1"/>
</dbReference>
<comment type="caution">
    <text evidence="8">The sequence shown here is derived from an EMBL/GenBank/DDBJ whole genome shotgun (WGS) entry which is preliminary data.</text>
</comment>
<evidence type="ECO:0000313" key="9">
    <source>
        <dbReference type="Proteomes" id="UP000585272"/>
    </source>
</evidence>
<dbReference type="GO" id="GO:0006261">
    <property type="term" value="P:DNA-templated DNA replication"/>
    <property type="evidence" value="ECO:0007669"/>
    <property type="project" value="TreeGrafter"/>
</dbReference>
<dbReference type="SMART" id="SM00382">
    <property type="entry name" value="AAA"/>
    <property type="match status" value="1"/>
</dbReference>
<comment type="function">
    <text evidence="1">DNA-dependent ATPase that plays important roles in cellular responses to stalled DNA replication processes.</text>
</comment>
<proteinExistence type="inferred from homology"/>
<dbReference type="GO" id="GO:0016887">
    <property type="term" value="F:ATP hydrolysis activity"/>
    <property type="evidence" value="ECO:0007669"/>
    <property type="project" value="InterPro"/>
</dbReference>
<dbReference type="Gene3D" id="3.40.50.300">
    <property type="entry name" value="P-loop containing nucleotide triphosphate hydrolases"/>
    <property type="match status" value="1"/>
</dbReference>
<protein>
    <submittedName>
        <fullName evidence="8">Putative ATPase</fullName>
    </submittedName>
</protein>
<dbReference type="CDD" id="cd00009">
    <property type="entry name" value="AAA"/>
    <property type="match status" value="1"/>
</dbReference>
<dbReference type="SUPFAM" id="SSF48019">
    <property type="entry name" value="post-AAA+ oligomerization domain-like"/>
    <property type="match status" value="1"/>
</dbReference>
<dbReference type="InterPro" id="IPR003959">
    <property type="entry name" value="ATPase_AAA_core"/>
</dbReference>
<sequence>MSSLFEPPEPDAETVRAGAPLAARMRPRTLAEYVGQGHLLHDGSPLRAAIESGRPHSMILHGPPGTGKTTLARIVADSADAVFEELSAVQAGRPEVRGVMERAGQRRRLGRRTVFFLDEIHRFNKAQQDALLPAVEEGLVTLIGATTENPSYEVNGALLSRARVYELRELSDADVRTLLDRAVERGELGLARVDEEALELLTARAAGDARAALSALERAADAAPEGVVGVEIAADALAGRILHYDRAGDNHYDTISAWIKSTRGSDPDASLYYLAVMLEGGEDPRFIARRMVILASEDIGNADPQALQVATATAQAIELVGLPEGAHALAQCAVYLALAPKSNAAYKALKRARQYVRDHGAARPPVPLRSGGRGEGYDYPHDRPGHVSPQELLPEPVAGQRFWQPTATERALGERHERIRRARGKQP</sequence>
<dbReference type="PANTHER" id="PTHR13779">
    <property type="entry name" value="WERNER HELICASE-INTERACTING PROTEIN 1 FAMILY MEMBER"/>
    <property type="match status" value="1"/>
</dbReference>
<dbReference type="GO" id="GO:0017116">
    <property type="term" value="F:single-stranded DNA helicase activity"/>
    <property type="evidence" value="ECO:0007669"/>
    <property type="project" value="TreeGrafter"/>
</dbReference>
<dbReference type="Proteomes" id="UP000585272">
    <property type="component" value="Unassembled WGS sequence"/>
</dbReference>
<dbReference type="FunFam" id="3.40.50.300:FF:000137">
    <property type="entry name" value="Replication-associated recombination protein A"/>
    <property type="match status" value="1"/>
</dbReference>
<keyword evidence="9" id="KW-1185">Reference proteome</keyword>
<dbReference type="FunFam" id="1.20.272.10:FF:000001">
    <property type="entry name" value="Putative AAA family ATPase"/>
    <property type="match status" value="1"/>
</dbReference>
<dbReference type="InterPro" id="IPR051314">
    <property type="entry name" value="AAA_ATPase_RarA/MGS1/WRNIP1"/>
</dbReference>
<evidence type="ECO:0000259" key="7">
    <source>
        <dbReference type="SMART" id="SM00382"/>
    </source>
</evidence>
<evidence type="ECO:0000256" key="6">
    <source>
        <dbReference type="SAM" id="MobiDB-lite"/>
    </source>
</evidence>
<dbReference type="Gene3D" id="1.20.272.10">
    <property type="match status" value="1"/>
</dbReference>
<dbReference type="GO" id="GO:0008047">
    <property type="term" value="F:enzyme activator activity"/>
    <property type="evidence" value="ECO:0007669"/>
    <property type="project" value="TreeGrafter"/>
</dbReference>
<keyword evidence="3" id="KW-0235">DNA replication</keyword>
<evidence type="ECO:0000256" key="4">
    <source>
        <dbReference type="ARBA" id="ARBA00022741"/>
    </source>
</evidence>
<gene>
    <name evidence="8" type="ORF">BDZ31_000708</name>
</gene>
<feature type="domain" description="AAA+ ATPase" evidence="7">
    <location>
        <begin position="54"/>
        <end position="170"/>
    </location>
</feature>
<dbReference type="EMBL" id="JACHNU010000001">
    <property type="protein sequence ID" value="MBB4661135.1"/>
    <property type="molecule type" value="Genomic_DNA"/>
</dbReference>
<dbReference type="InterPro" id="IPR021886">
    <property type="entry name" value="MgsA_C"/>
</dbReference>
<feature type="compositionally biased region" description="Basic residues" evidence="6">
    <location>
        <begin position="418"/>
        <end position="427"/>
    </location>
</feature>
<evidence type="ECO:0000256" key="3">
    <source>
        <dbReference type="ARBA" id="ARBA00022705"/>
    </source>
</evidence>
<dbReference type="InterPro" id="IPR027417">
    <property type="entry name" value="P-loop_NTPase"/>
</dbReference>
<dbReference type="GO" id="GO:0000731">
    <property type="term" value="P:DNA synthesis involved in DNA repair"/>
    <property type="evidence" value="ECO:0007669"/>
    <property type="project" value="TreeGrafter"/>
</dbReference>
<evidence type="ECO:0000256" key="5">
    <source>
        <dbReference type="ARBA" id="ARBA00022840"/>
    </source>
</evidence>
<dbReference type="AlphaFoldDB" id="A0A840I9V7"/>
<dbReference type="PANTHER" id="PTHR13779:SF7">
    <property type="entry name" value="ATPASE WRNIP1"/>
    <property type="match status" value="1"/>
</dbReference>
<dbReference type="Pfam" id="PF00004">
    <property type="entry name" value="AAA"/>
    <property type="match status" value="1"/>
</dbReference>
<dbReference type="GO" id="GO:0003677">
    <property type="term" value="F:DNA binding"/>
    <property type="evidence" value="ECO:0007669"/>
    <property type="project" value="InterPro"/>
</dbReference>
<reference evidence="8 9" key="1">
    <citation type="submission" date="2020-08" db="EMBL/GenBank/DDBJ databases">
        <title>Genomic Encyclopedia of Archaeal and Bacterial Type Strains, Phase II (KMG-II): from individual species to whole genera.</title>
        <authorList>
            <person name="Goeker M."/>
        </authorList>
    </citation>
    <scope>NUCLEOTIDE SEQUENCE [LARGE SCALE GENOMIC DNA]</scope>
    <source>
        <strain evidence="8 9">DSM 23288</strain>
    </source>
</reference>
<dbReference type="InterPro" id="IPR003593">
    <property type="entry name" value="AAA+_ATPase"/>
</dbReference>